<feature type="transmembrane region" description="Helical" evidence="13">
    <location>
        <begin position="12"/>
        <end position="29"/>
    </location>
</feature>
<evidence type="ECO:0000256" key="12">
    <source>
        <dbReference type="ARBA" id="ARBA00023136"/>
    </source>
</evidence>
<keyword evidence="8" id="KW-0492">Microsome</keyword>
<dbReference type="STRING" id="30066.A0A182UV25"/>
<evidence type="ECO:0000256" key="9">
    <source>
        <dbReference type="ARBA" id="ARBA00023002"/>
    </source>
</evidence>
<keyword evidence="13" id="KW-0812">Transmembrane</keyword>
<evidence type="ECO:0000256" key="5">
    <source>
        <dbReference type="ARBA" id="ARBA00022617"/>
    </source>
</evidence>
<evidence type="ECO:0000256" key="2">
    <source>
        <dbReference type="ARBA" id="ARBA00004174"/>
    </source>
</evidence>
<keyword evidence="7" id="KW-0256">Endoplasmic reticulum</keyword>
<dbReference type="GO" id="GO:0020037">
    <property type="term" value="F:heme binding"/>
    <property type="evidence" value="ECO:0007669"/>
    <property type="project" value="InterPro"/>
</dbReference>
<dbReference type="SUPFAM" id="SSF48264">
    <property type="entry name" value="Cytochrome P450"/>
    <property type="match status" value="1"/>
</dbReference>
<keyword evidence="6" id="KW-0479">Metal-binding</keyword>
<evidence type="ECO:0008006" key="16">
    <source>
        <dbReference type="Google" id="ProtNLM"/>
    </source>
</evidence>
<dbReference type="InterPro" id="IPR036396">
    <property type="entry name" value="Cyt_P450_sf"/>
</dbReference>
<keyword evidence="5" id="KW-0349">Heme</keyword>
<evidence type="ECO:0000256" key="13">
    <source>
        <dbReference type="SAM" id="Phobius"/>
    </source>
</evidence>
<keyword evidence="15" id="KW-1185">Reference proteome</keyword>
<evidence type="ECO:0000256" key="4">
    <source>
        <dbReference type="ARBA" id="ARBA00010617"/>
    </source>
</evidence>
<keyword evidence="10" id="KW-0408">Iron</keyword>
<dbReference type="InterPro" id="IPR001128">
    <property type="entry name" value="Cyt_P450"/>
</dbReference>
<accession>A0A182UV25</accession>
<dbReference type="AlphaFoldDB" id="A0A182UV25"/>
<sequence length="180" mass="20941">MIFPTVDAFQSYLWLVLVCVVLYLVWFLATTGTRYWQCVPRVPYIKGRPLVGNFLDALLMRKSVFDLMDELYVDERVRDSALFGISKLLTPTLVLRDPELIKQILIKDAAFFCNRSMSTDQHGDPIGYYNLLMIKNPPWKQLRSYLTPSLSLSKIKQMYPLLDQVSSLACVRVFVWDWGF</sequence>
<evidence type="ECO:0000256" key="3">
    <source>
        <dbReference type="ARBA" id="ARBA00004406"/>
    </source>
</evidence>
<keyword evidence="11" id="KW-0503">Monooxygenase</keyword>
<comment type="similarity">
    <text evidence="4">Belongs to the cytochrome P450 family.</text>
</comment>
<organism evidence="14 15">
    <name type="scientific">Anopheles merus</name>
    <name type="common">Mosquito</name>
    <dbReference type="NCBI Taxonomy" id="30066"/>
    <lineage>
        <taxon>Eukaryota</taxon>
        <taxon>Metazoa</taxon>
        <taxon>Ecdysozoa</taxon>
        <taxon>Arthropoda</taxon>
        <taxon>Hexapoda</taxon>
        <taxon>Insecta</taxon>
        <taxon>Pterygota</taxon>
        <taxon>Neoptera</taxon>
        <taxon>Endopterygota</taxon>
        <taxon>Diptera</taxon>
        <taxon>Nematocera</taxon>
        <taxon>Culicoidea</taxon>
        <taxon>Culicidae</taxon>
        <taxon>Anophelinae</taxon>
        <taxon>Anopheles</taxon>
    </lineage>
</organism>
<dbReference type="GO" id="GO:0005789">
    <property type="term" value="C:endoplasmic reticulum membrane"/>
    <property type="evidence" value="ECO:0007669"/>
    <property type="project" value="UniProtKB-SubCell"/>
</dbReference>
<evidence type="ECO:0000256" key="10">
    <source>
        <dbReference type="ARBA" id="ARBA00023004"/>
    </source>
</evidence>
<evidence type="ECO:0000313" key="15">
    <source>
        <dbReference type="Proteomes" id="UP000075903"/>
    </source>
</evidence>
<dbReference type="VEuPathDB" id="VectorBase:AMEM21_005706"/>
<dbReference type="GO" id="GO:0005506">
    <property type="term" value="F:iron ion binding"/>
    <property type="evidence" value="ECO:0007669"/>
    <property type="project" value="InterPro"/>
</dbReference>
<proteinExistence type="inferred from homology"/>
<dbReference type="Proteomes" id="UP000075903">
    <property type="component" value="Unassembled WGS sequence"/>
</dbReference>
<keyword evidence="12 13" id="KW-0472">Membrane</keyword>
<dbReference type="PANTHER" id="PTHR24292:SF45">
    <property type="entry name" value="CYTOCHROME P450 6G1-RELATED"/>
    <property type="match status" value="1"/>
</dbReference>
<keyword evidence="9" id="KW-0560">Oxidoreductase</keyword>
<dbReference type="Gene3D" id="1.10.630.10">
    <property type="entry name" value="Cytochrome P450"/>
    <property type="match status" value="1"/>
</dbReference>
<dbReference type="InterPro" id="IPR050476">
    <property type="entry name" value="Insect_CytP450_Detox"/>
</dbReference>
<evidence type="ECO:0000256" key="8">
    <source>
        <dbReference type="ARBA" id="ARBA00022848"/>
    </source>
</evidence>
<dbReference type="VEuPathDB" id="VectorBase:AMEM004150"/>
<keyword evidence="13" id="KW-1133">Transmembrane helix</keyword>
<comment type="cofactor">
    <cofactor evidence="1">
        <name>heme</name>
        <dbReference type="ChEBI" id="CHEBI:30413"/>
    </cofactor>
</comment>
<protein>
    <recommendedName>
        <fullName evidence="16">Cytochrome P450</fullName>
    </recommendedName>
</protein>
<dbReference type="EnsemblMetazoa" id="AMEM004150-RA">
    <property type="protein sequence ID" value="AMEM004150-PA"/>
    <property type="gene ID" value="AMEM004150"/>
</dbReference>
<reference evidence="14" key="1">
    <citation type="submission" date="2020-05" db="UniProtKB">
        <authorList>
            <consortium name="EnsemblMetazoa"/>
        </authorList>
    </citation>
    <scope>IDENTIFICATION</scope>
    <source>
        <strain evidence="14">MAF</strain>
    </source>
</reference>
<name>A0A182UV25_ANOME</name>
<dbReference type="GO" id="GO:0004497">
    <property type="term" value="F:monooxygenase activity"/>
    <property type="evidence" value="ECO:0007669"/>
    <property type="project" value="UniProtKB-KW"/>
</dbReference>
<dbReference type="Pfam" id="PF00067">
    <property type="entry name" value="p450"/>
    <property type="match status" value="1"/>
</dbReference>
<evidence type="ECO:0000256" key="11">
    <source>
        <dbReference type="ARBA" id="ARBA00023033"/>
    </source>
</evidence>
<evidence type="ECO:0000256" key="7">
    <source>
        <dbReference type="ARBA" id="ARBA00022824"/>
    </source>
</evidence>
<evidence type="ECO:0000313" key="14">
    <source>
        <dbReference type="EnsemblMetazoa" id="AMEM004150-PA"/>
    </source>
</evidence>
<dbReference type="PANTHER" id="PTHR24292">
    <property type="entry name" value="CYTOCHROME P450"/>
    <property type="match status" value="1"/>
</dbReference>
<dbReference type="GO" id="GO:0016705">
    <property type="term" value="F:oxidoreductase activity, acting on paired donors, with incorporation or reduction of molecular oxygen"/>
    <property type="evidence" value="ECO:0007669"/>
    <property type="project" value="InterPro"/>
</dbReference>
<evidence type="ECO:0000256" key="6">
    <source>
        <dbReference type="ARBA" id="ARBA00022723"/>
    </source>
</evidence>
<evidence type="ECO:0000256" key="1">
    <source>
        <dbReference type="ARBA" id="ARBA00001971"/>
    </source>
</evidence>
<comment type="subcellular location">
    <subcellularLocation>
        <location evidence="3">Endoplasmic reticulum membrane</location>
        <topology evidence="3">Peripheral membrane protein</topology>
    </subcellularLocation>
    <subcellularLocation>
        <location evidence="2">Microsome membrane</location>
        <topology evidence="2">Peripheral membrane protein</topology>
    </subcellularLocation>
</comment>